<dbReference type="SUPFAM" id="SSF109998">
    <property type="entry name" value="Triger factor/SurA peptide-binding domain-like"/>
    <property type="match status" value="1"/>
</dbReference>
<dbReference type="Gene3D" id="1.10.8.1040">
    <property type="match status" value="1"/>
</dbReference>
<evidence type="ECO:0000256" key="9">
    <source>
        <dbReference type="SAM" id="SignalP"/>
    </source>
</evidence>
<evidence type="ECO:0000256" key="4">
    <source>
        <dbReference type="ARBA" id="ARBA00018370"/>
    </source>
</evidence>
<keyword evidence="9" id="KW-0732">Signal</keyword>
<evidence type="ECO:0000256" key="7">
    <source>
        <dbReference type="ARBA" id="ARBA00031484"/>
    </source>
</evidence>
<feature type="signal peptide" evidence="9">
    <location>
        <begin position="1"/>
        <end position="29"/>
    </location>
</feature>
<dbReference type="SUPFAM" id="SSF54534">
    <property type="entry name" value="FKBP-like"/>
    <property type="match status" value="1"/>
</dbReference>
<sequence>MLRSVRKTLAASIGLALMAGVMGSQPAAAQEDKVLATVNGHQITEADLKLAEQQLGPQFARLPEADRRVALLSALIDLNLFAEAAAEQKIDETDEFKKQQEFLKNQALHSAYIDKNVIEPITEEEVRARYDEEVAKLTMPEEVHARHILVETEDEAKEIIAELDKGGNFEEIAKAKSKDGAAANGGDLGYFTKGRMVPEFETAAFAIEPGSYSKEPVQTQFGWHVIKVEDKRQQPVPPFEQVSDEIRSVIVREKYVNTLRDIRGKASVEIPDAELKTAVDELFAQQIGTADDQAQ</sequence>
<name>A0ABW5DHB9_9HYPH</name>
<comment type="catalytic activity">
    <reaction evidence="1">
        <text>[protein]-peptidylproline (omega=180) = [protein]-peptidylproline (omega=0)</text>
        <dbReference type="Rhea" id="RHEA:16237"/>
        <dbReference type="Rhea" id="RHEA-COMP:10747"/>
        <dbReference type="Rhea" id="RHEA-COMP:10748"/>
        <dbReference type="ChEBI" id="CHEBI:83833"/>
        <dbReference type="ChEBI" id="CHEBI:83834"/>
        <dbReference type="EC" id="5.2.1.8"/>
    </reaction>
</comment>
<evidence type="ECO:0000256" key="1">
    <source>
        <dbReference type="ARBA" id="ARBA00000971"/>
    </source>
</evidence>
<evidence type="ECO:0000313" key="11">
    <source>
        <dbReference type="EMBL" id="MFD2260527.1"/>
    </source>
</evidence>
<evidence type="ECO:0000259" key="10">
    <source>
        <dbReference type="PROSITE" id="PS50198"/>
    </source>
</evidence>
<comment type="caution">
    <text evidence="11">The sequence shown here is derived from an EMBL/GenBank/DDBJ whole genome shotgun (WGS) entry which is preliminary data.</text>
</comment>
<protein>
    <recommendedName>
        <fullName evidence="4">Parvulin-like PPIase</fullName>
        <ecNumber evidence="3">5.2.1.8</ecNumber>
    </recommendedName>
    <alternativeName>
        <fullName evidence="6">Peptidyl-prolyl cis-trans isomerase plp</fullName>
    </alternativeName>
    <alternativeName>
        <fullName evidence="7">Rotamase plp</fullName>
    </alternativeName>
</protein>
<dbReference type="InterPro" id="IPR046357">
    <property type="entry name" value="PPIase_dom_sf"/>
</dbReference>
<evidence type="ECO:0000256" key="6">
    <source>
        <dbReference type="ARBA" id="ARBA00030642"/>
    </source>
</evidence>
<evidence type="ECO:0000313" key="12">
    <source>
        <dbReference type="Proteomes" id="UP001597373"/>
    </source>
</evidence>
<dbReference type="GO" id="GO:0003755">
    <property type="term" value="F:peptidyl-prolyl cis-trans isomerase activity"/>
    <property type="evidence" value="ECO:0007669"/>
    <property type="project" value="UniProtKB-EC"/>
</dbReference>
<dbReference type="PANTHER" id="PTHR47245">
    <property type="entry name" value="PEPTIDYLPROLYL ISOMERASE"/>
    <property type="match status" value="1"/>
</dbReference>
<dbReference type="EC" id="5.2.1.8" evidence="3"/>
<evidence type="ECO:0000256" key="5">
    <source>
        <dbReference type="ARBA" id="ARBA00023110"/>
    </source>
</evidence>
<keyword evidence="12" id="KW-1185">Reference proteome</keyword>
<dbReference type="PROSITE" id="PS50198">
    <property type="entry name" value="PPIC_PPIASE_2"/>
    <property type="match status" value="1"/>
</dbReference>
<dbReference type="InterPro" id="IPR027304">
    <property type="entry name" value="Trigger_fact/SurA_dom_sf"/>
</dbReference>
<dbReference type="Proteomes" id="UP001597373">
    <property type="component" value="Unassembled WGS sequence"/>
</dbReference>
<gene>
    <name evidence="11" type="ORF">ACFSMZ_12230</name>
</gene>
<dbReference type="Gene3D" id="3.10.50.40">
    <property type="match status" value="1"/>
</dbReference>
<evidence type="ECO:0000256" key="2">
    <source>
        <dbReference type="ARBA" id="ARBA00007656"/>
    </source>
</evidence>
<reference evidence="12" key="1">
    <citation type="journal article" date="2019" name="Int. J. Syst. Evol. Microbiol.">
        <title>The Global Catalogue of Microorganisms (GCM) 10K type strain sequencing project: providing services to taxonomists for standard genome sequencing and annotation.</title>
        <authorList>
            <consortium name="The Broad Institute Genomics Platform"/>
            <consortium name="The Broad Institute Genome Sequencing Center for Infectious Disease"/>
            <person name="Wu L."/>
            <person name="Ma J."/>
        </authorList>
    </citation>
    <scope>NUCLEOTIDE SEQUENCE [LARGE SCALE GENOMIC DNA]</scope>
    <source>
        <strain evidence="12">KCTC 23707</strain>
    </source>
</reference>
<evidence type="ECO:0000256" key="3">
    <source>
        <dbReference type="ARBA" id="ARBA00013194"/>
    </source>
</evidence>
<keyword evidence="8 11" id="KW-0413">Isomerase</keyword>
<organism evidence="11 12">
    <name type="scientific">Chelativorans composti</name>
    <dbReference type="NCBI Taxonomy" id="768533"/>
    <lineage>
        <taxon>Bacteria</taxon>
        <taxon>Pseudomonadati</taxon>
        <taxon>Pseudomonadota</taxon>
        <taxon>Alphaproteobacteria</taxon>
        <taxon>Hyphomicrobiales</taxon>
        <taxon>Phyllobacteriaceae</taxon>
        <taxon>Chelativorans</taxon>
    </lineage>
</organism>
<feature type="domain" description="PpiC" evidence="10">
    <location>
        <begin position="140"/>
        <end position="230"/>
    </location>
</feature>
<comment type="similarity">
    <text evidence="2">Belongs to the PpiC/parvulin rotamase family.</text>
</comment>
<proteinExistence type="inferred from homology"/>
<dbReference type="InterPro" id="IPR000297">
    <property type="entry name" value="PPIase_PpiC"/>
</dbReference>
<dbReference type="InterPro" id="IPR050245">
    <property type="entry name" value="PrsA_foldase"/>
</dbReference>
<feature type="chain" id="PRO_5047344798" description="Parvulin-like PPIase" evidence="9">
    <location>
        <begin position="30"/>
        <end position="295"/>
    </location>
</feature>
<evidence type="ECO:0000256" key="8">
    <source>
        <dbReference type="PROSITE-ProRule" id="PRU00278"/>
    </source>
</evidence>
<dbReference type="EMBL" id="JBHUIR010000045">
    <property type="protein sequence ID" value="MFD2260527.1"/>
    <property type="molecule type" value="Genomic_DNA"/>
</dbReference>
<keyword evidence="5 8" id="KW-0697">Rotamase</keyword>
<dbReference type="PANTHER" id="PTHR47245:SF2">
    <property type="entry name" value="PEPTIDYL-PROLYL CIS-TRANS ISOMERASE HP_0175-RELATED"/>
    <property type="match status" value="1"/>
</dbReference>
<accession>A0ABW5DHB9</accession>
<dbReference type="RefSeq" id="WP_345099547.1">
    <property type="nucleotide sequence ID" value="NZ_BAABGS010000065.1"/>
</dbReference>
<dbReference type="Pfam" id="PF13616">
    <property type="entry name" value="Rotamase_3"/>
    <property type="match status" value="1"/>
</dbReference>